<sequence>MFGFPVWSSKQMAINIWEETVHHHHHHVFTFSQHDKQTKDKISCTLKEYIMQEEIAGVYVSSSTEIKFIDHCTHEIFLPNVPVVSVKYILFKCDYVEMDLWVCVYI</sequence>
<proteinExistence type="predicted"/>
<dbReference type="Proteomes" id="UP000324748">
    <property type="component" value="Unassembled WGS sequence"/>
</dbReference>
<reference evidence="3 4" key="1">
    <citation type="submission" date="2019-05" db="EMBL/GenBank/DDBJ databases">
        <title>Emergence of the Ug99 lineage of the wheat stem rust pathogen through somatic hybridization.</title>
        <authorList>
            <person name="Li F."/>
            <person name="Upadhyaya N.M."/>
            <person name="Sperschneider J."/>
            <person name="Matny O."/>
            <person name="Nguyen-Phuc H."/>
            <person name="Mago R."/>
            <person name="Raley C."/>
            <person name="Miller M.E."/>
            <person name="Silverstein K.A.T."/>
            <person name="Henningsen E."/>
            <person name="Hirsch C.D."/>
            <person name="Visser B."/>
            <person name="Pretorius Z.A."/>
            <person name="Steffenson B.J."/>
            <person name="Schwessinger B."/>
            <person name="Dodds P.N."/>
            <person name="Figueroa M."/>
        </authorList>
    </citation>
    <scope>NUCLEOTIDE SEQUENCE [LARGE SCALE GENOMIC DNA]</scope>
    <source>
        <strain evidence="1">21-0</strain>
        <strain evidence="2 4">Ug99</strain>
    </source>
</reference>
<dbReference type="EMBL" id="VSWC01000040">
    <property type="protein sequence ID" value="KAA1106171.1"/>
    <property type="molecule type" value="Genomic_DNA"/>
</dbReference>
<organism evidence="1 3">
    <name type="scientific">Puccinia graminis f. sp. tritici</name>
    <dbReference type="NCBI Taxonomy" id="56615"/>
    <lineage>
        <taxon>Eukaryota</taxon>
        <taxon>Fungi</taxon>
        <taxon>Dikarya</taxon>
        <taxon>Basidiomycota</taxon>
        <taxon>Pucciniomycotina</taxon>
        <taxon>Pucciniomycetes</taxon>
        <taxon>Pucciniales</taxon>
        <taxon>Pucciniaceae</taxon>
        <taxon>Puccinia</taxon>
    </lineage>
</organism>
<evidence type="ECO:0000313" key="3">
    <source>
        <dbReference type="Proteomes" id="UP000324748"/>
    </source>
</evidence>
<dbReference type="Proteomes" id="UP000325313">
    <property type="component" value="Unassembled WGS sequence"/>
</dbReference>
<evidence type="ECO:0000313" key="2">
    <source>
        <dbReference type="EMBL" id="KAA1109222.1"/>
    </source>
</evidence>
<dbReference type="EMBL" id="VDEP01000305">
    <property type="protein sequence ID" value="KAA1109222.1"/>
    <property type="molecule type" value="Genomic_DNA"/>
</dbReference>
<accession>A0A5B0PZ12</accession>
<evidence type="ECO:0000313" key="1">
    <source>
        <dbReference type="EMBL" id="KAA1106171.1"/>
    </source>
</evidence>
<keyword evidence="3" id="KW-1185">Reference proteome</keyword>
<dbReference type="AlphaFoldDB" id="A0A5B0PZ12"/>
<comment type="caution">
    <text evidence="1">The sequence shown here is derived from an EMBL/GenBank/DDBJ whole genome shotgun (WGS) entry which is preliminary data.</text>
</comment>
<gene>
    <name evidence="1" type="ORF">PGT21_030169</name>
    <name evidence="2" type="ORF">PGTUg99_018894</name>
</gene>
<evidence type="ECO:0000313" key="4">
    <source>
        <dbReference type="Proteomes" id="UP000325313"/>
    </source>
</evidence>
<protein>
    <submittedName>
        <fullName evidence="1">Uncharacterized protein</fullName>
    </submittedName>
</protein>
<name>A0A5B0PZ12_PUCGR</name>